<dbReference type="FunFam" id="3.30.70.330:FF:000218">
    <property type="entry name" value="RNA-binding motif protein, X-linked 2"/>
    <property type="match status" value="1"/>
</dbReference>
<keyword evidence="7 17" id="KW-0472">Membrane</keyword>
<evidence type="ECO:0000256" key="15">
    <source>
        <dbReference type="RuleBase" id="RU000688"/>
    </source>
</evidence>
<dbReference type="SUPFAM" id="SSF54928">
    <property type="entry name" value="RNA-binding domain, RBD"/>
    <property type="match status" value="1"/>
</dbReference>
<dbReference type="InterPro" id="IPR045844">
    <property type="entry name" value="RRM_Ist3-like"/>
</dbReference>
<dbReference type="Gene3D" id="1.20.1070.10">
    <property type="entry name" value="Rhodopsin 7-helix transmembrane proteins"/>
    <property type="match status" value="1"/>
</dbReference>
<evidence type="ECO:0000256" key="8">
    <source>
        <dbReference type="ARBA" id="ARBA00023170"/>
    </source>
</evidence>
<dbReference type="InterPro" id="IPR000276">
    <property type="entry name" value="GPCR_Rhodpsn"/>
</dbReference>
<feature type="compositionally biased region" description="Basic and acidic residues" evidence="16">
    <location>
        <begin position="570"/>
        <end position="697"/>
    </location>
</feature>
<proteinExistence type="inferred from homology"/>
<keyword evidence="8 15" id="KW-0675">Receptor</keyword>
<dbReference type="InterPro" id="IPR017452">
    <property type="entry name" value="GPCR_Rhodpsn_7TM"/>
</dbReference>
<dbReference type="Gene3D" id="3.30.70.330">
    <property type="match status" value="1"/>
</dbReference>
<comment type="function">
    <text evidence="10">Involved in pre-mRNA splicing as component of the activated spliceosome. As a component of the minor spliceosome, involved in the splicing of U12-type introns in pre-mRNAs.</text>
</comment>
<evidence type="ECO:0000256" key="10">
    <source>
        <dbReference type="ARBA" id="ARBA00053249"/>
    </source>
</evidence>
<feature type="compositionally biased region" description="Basic residues" evidence="16">
    <location>
        <begin position="508"/>
        <end position="530"/>
    </location>
</feature>
<comment type="subcellular location">
    <subcellularLocation>
        <location evidence="1">Cell membrane</location>
        <topology evidence="1">Multi-pass membrane protein</topology>
    </subcellularLocation>
</comment>
<keyword evidence="21" id="KW-1185">Reference proteome</keyword>
<evidence type="ECO:0000256" key="17">
    <source>
        <dbReference type="SAM" id="Phobius"/>
    </source>
</evidence>
<organism evidence="20 21">
    <name type="scientific">Anabarilius grahami</name>
    <name type="common">Kanglang fish</name>
    <name type="synonym">Barilius grahami</name>
    <dbReference type="NCBI Taxonomy" id="495550"/>
    <lineage>
        <taxon>Eukaryota</taxon>
        <taxon>Metazoa</taxon>
        <taxon>Chordata</taxon>
        <taxon>Craniata</taxon>
        <taxon>Vertebrata</taxon>
        <taxon>Euteleostomi</taxon>
        <taxon>Actinopterygii</taxon>
        <taxon>Neopterygii</taxon>
        <taxon>Teleostei</taxon>
        <taxon>Ostariophysi</taxon>
        <taxon>Cypriniformes</taxon>
        <taxon>Xenocyprididae</taxon>
        <taxon>Xenocypridinae</taxon>
        <taxon>Xenocypridinae incertae sedis</taxon>
        <taxon>Anabarilius</taxon>
    </lineage>
</organism>
<evidence type="ECO:0000259" key="18">
    <source>
        <dbReference type="PROSITE" id="PS50102"/>
    </source>
</evidence>
<evidence type="ECO:0000256" key="13">
    <source>
        <dbReference type="ARBA" id="ARBA00074390"/>
    </source>
</evidence>
<keyword evidence="3 15" id="KW-0812">Transmembrane</keyword>
<feature type="compositionally biased region" description="Basic and acidic residues" evidence="16">
    <location>
        <begin position="550"/>
        <end position="563"/>
    </location>
</feature>
<evidence type="ECO:0000256" key="5">
    <source>
        <dbReference type="ARBA" id="ARBA00022989"/>
    </source>
</evidence>
<dbReference type="PROSITE" id="PS50102">
    <property type="entry name" value="RRM"/>
    <property type="match status" value="1"/>
</dbReference>
<dbReference type="GO" id="GO:0005886">
    <property type="term" value="C:plasma membrane"/>
    <property type="evidence" value="ECO:0007669"/>
    <property type="project" value="UniProtKB-SubCell"/>
</dbReference>
<dbReference type="PANTHER" id="PTHR22750">
    <property type="entry name" value="G-PROTEIN COUPLED RECEPTOR"/>
    <property type="match status" value="1"/>
</dbReference>
<dbReference type="PROSITE" id="PS00237">
    <property type="entry name" value="G_PROTEIN_RECEP_F1_1"/>
    <property type="match status" value="1"/>
</dbReference>
<dbReference type="Proteomes" id="UP000281406">
    <property type="component" value="Unassembled WGS sequence"/>
</dbReference>
<feature type="region of interest" description="Disordered" evidence="16">
    <location>
        <begin position="483"/>
        <end position="697"/>
    </location>
</feature>
<protein>
    <recommendedName>
        <fullName evidence="13">RNA-binding motif protein, X-linked 2</fullName>
    </recommendedName>
</protein>
<evidence type="ECO:0000256" key="9">
    <source>
        <dbReference type="ARBA" id="ARBA00023224"/>
    </source>
</evidence>
<gene>
    <name evidence="20" type="ORF">DPX16_22699</name>
</gene>
<evidence type="ECO:0000259" key="19">
    <source>
        <dbReference type="PROSITE" id="PS50262"/>
    </source>
</evidence>
<evidence type="ECO:0000256" key="1">
    <source>
        <dbReference type="ARBA" id="ARBA00004651"/>
    </source>
</evidence>
<dbReference type="CDD" id="cd12411">
    <property type="entry name" value="RRM_ist3_like"/>
    <property type="match status" value="1"/>
</dbReference>
<evidence type="ECO:0000256" key="16">
    <source>
        <dbReference type="SAM" id="MobiDB-lite"/>
    </source>
</evidence>
<comment type="similarity">
    <text evidence="15">Belongs to the G-protein coupled receptor 1 family.</text>
</comment>
<comment type="subunit">
    <text evidence="12">Part of the activated spliceosome B/catalytic step 1 spliceosome, one of the forms of the spliceosome which has a well-formed active site but still cannot catalyze the branching reaction and is composed of at least 52 proteins, the U2, U5 and U6 snRNAs and the pre-mRNA. Component of the minor spliceosome, which splices U12-type introns.</text>
</comment>
<dbReference type="GO" id="GO:0000398">
    <property type="term" value="P:mRNA splicing, via spliceosome"/>
    <property type="evidence" value="ECO:0007669"/>
    <property type="project" value="InterPro"/>
</dbReference>
<name>A0A3N0XXC5_ANAGA</name>
<dbReference type="Pfam" id="PF00076">
    <property type="entry name" value="RRM_1"/>
    <property type="match status" value="1"/>
</dbReference>
<keyword evidence="5 17" id="KW-1133">Transmembrane helix</keyword>
<dbReference type="PROSITE" id="PS50262">
    <property type="entry name" value="G_PROTEIN_RECEP_F1_2"/>
    <property type="match status" value="1"/>
</dbReference>
<keyword evidence="4 14" id="KW-0694">RNA-binding</keyword>
<evidence type="ECO:0000256" key="7">
    <source>
        <dbReference type="ARBA" id="ARBA00023136"/>
    </source>
</evidence>
<feature type="transmembrane region" description="Helical" evidence="17">
    <location>
        <begin position="199"/>
        <end position="219"/>
    </location>
</feature>
<keyword evidence="2" id="KW-1003">Cell membrane</keyword>
<dbReference type="GO" id="GO:0004930">
    <property type="term" value="F:G protein-coupled receptor activity"/>
    <property type="evidence" value="ECO:0007669"/>
    <property type="project" value="UniProtKB-KW"/>
</dbReference>
<dbReference type="SUPFAM" id="SSF81321">
    <property type="entry name" value="Family A G protein-coupled receptor-like"/>
    <property type="match status" value="1"/>
</dbReference>
<evidence type="ECO:0000256" key="12">
    <source>
        <dbReference type="ARBA" id="ARBA00064744"/>
    </source>
</evidence>
<dbReference type="EMBL" id="RJVU01057856">
    <property type="protein sequence ID" value="ROK16081.1"/>
    <property type="molecule type" value="Genomic_DNA"/>
</dbReference>
<dbReference type="InterPro" id="IPR028336">
    <property type="entry name" value="GPR119"/>
</dbReference>
<evidence type="ECO:0000256" key="4">
    <source>
        <dbReference type="ARBA" id="ARBA00022884"/>
    </source>
</evidence>
<evidence type="ECO:0000256" key="11">
    <source>
        <dbReference type="ARBA" id="ARBA00061455"/>
    </source>
</evidence>
<dbReference type="GO" id="GO:0007189">
    <property type="term" value="P:adenylate cyclase-activating G protein-coupled receptor signaling pathway"/>
    <property type="evidence" value="ECO:0007669"/>
    <property type="project" value="InterPro"/>
</dbReference>
<comment type="caution">
    <text evidence="20">The sequence shown here is derived from an EMBL/GenBank/DDBJ whole genome shotgun (WGS) entry which is preliminary data.</text>
</comment>
<feature type="transmembrane region" description="Helical" evidence="17">
    <location>
        <begin position="253"/>
        <end position="277"/>
    </location>
</feature>
<evidence type="ECO:0000313" key="20">
    <source>
        <dbReference type="EMBL" id="ROK16081.1"/>
    </source>
</evidence>
<dbReference type="InterPro" id="IPR000504">
    <property type="entry name" value="RRM_dom"/>
</dbReference>
<dbReference type="OrthoDB" id="10011551at2759"/>
<keyword evidence="6 15" id="KW-0297">G-protein coupled receptor</keyword>
<feature type="transmembrane region" description="Helical" evidence="17">
    <location>
        <begin position="155"/>
        <end position="176"/>
    </location>
</feature>
<dbReference type="AlphaFoldDB" id="A0A3N0XXC5"/>
<evidence type="ECO:0000256" key="14">
    <source>
        <dbReference type="PROSITE-ProRule" id="PRU00176"/>
    </source>
</evidence>
<evidence type="ECO:0000256" key="3">
    <source>
        <dbReference type="ARBA" id="ARBA00022692"/>
    </source>
</evidence>
<sequence length="697" mass="80547">MIAFNVSQETSLETMRENRVTSASPELTTPDMKERVVVTIGYILSVGSILIISTNLLVAIALVLLIRKRGCQSWCFVLNLSIADILVGIAITGIATDALEGTTASMEKGLCLLRMTFIIAPSAASILTMFLISLDRYMAIKLPLRYSQLMNEKMIAGALVPVWLISLIVGFSPSVLKPLQKEDYHKVCTFFSVIEPKSIIVVFCLFFFPLLSVFIYFYMDILKIACGHQKRIRAQQSGTRFLSSSRYWGHIKALRTVAVLVGCFTLCWCPFFVVSIVQASCPDCKLYYLLENHLWLLGLSNSLINPLVYACWQQEVRNKICELFAHIKVVLCCVTHSETTYRYPSDHPTVAQAVIFHDKMLATPVNYSSPLTKVKLINELNEKEAELGVKDTVSWHSVYKDSAWVFIGGFPYELTEGDIICVFSQYGEIANINLVRDKKTGKSKGFCFLCYEDQRSTILAVDNFNGIKDTDDIDDITKRLREEGCAPSVPPPFSSESESEEDYAVPVKKPKKDKKEKKKRKKEKKEKKKLLKEEKHEARTETSASSPVRVKKEKEDMAYEKYAVKGLAGSRRDRPGQDSRNPQDRADEVDRFRDRYGGERDRDREEKTDRNREDKRHEDTRQQDREGDRERDRGRRGDRERNGERERERDREREREREPERDRERERDRDRRERDRGNDRGFAKHRDHSREREHRRN</sequence>
<dbReference type="CDD" id="cd15104">
    <property type="entry name" value="7tmA_GPR119_R_insulinotropic_receptor"/>
    <property type="match status" value="1"/>
</dbReference>
<evidence type="ECO:0000256" key="2">
    <source>
        <dbReference type="ARBA" id="ARBA00022475"/>
    </source>
</evidence>
<comment type="similarity">
    <text evidence="11">Belongs to the IST3 family.</text>
</comment>
<evidence type="ECO:0000256" key="6">
    <source>
        <dbReference type="ARBA" id="ARBA00023040"/>
    </source>
</evidence>
<evidence type="ECO:0000313" key="21">
    <source>
        <dbReference type="Proteomes" id="UP000281406"/>
    </source>
</evidence>
<feature type="domain" description="G-protein coupled receptors family 1 profile" evidence="19">
    <location>
        <begin position="54"/>
        <end position="309"/>
    </location>
</feature>
<accession>A0A3N0XXC5</accession>
<dbReference type="PRINTS" id="PR00237">
    <property type="entry name" value="GPCRRHODOPSN"/>
</dbReference>
<dbReference type="InterPro" id="IPR035979">
    <property type="entry name" value="RBD_domain_sf"/>
</dbReference>
<feature type="transmembrane region" description="Helical" evidence="17">
    <location>
        <begin position="40"/>
        <end position="66"/>
    </location>
</feature>
<keyword evidence="9 15" id="KW-0807">Transducer</keyword>
<dbReference type="GO" id="GO:0031210">
    <property type="term" value="F:phosphatidylcholine binding"/>
    <property type="evidence" value="ECO:0007669"/>
    <property type="project" value="InterPro"/>
</dbReference>
<feature type="transmembrane region" description="Helical" evidence="17">
    <location>
        <begin position="115"/>
        <end position="134"/>
    </location>
</feature>
<feature type="transmembrane region" description="Helical" evidence="17">
    <location>
        <begin position="73"/>
        <end position="95"/>
    </location>
</feature>
<feature type="domain" description="RRM" evidence="18">
    <location>
        <begin position="403"/>
        <end position="466"/>
    </location>
</feature>
<dbReference type="InterPro" id="IPR012677">
    <property type="entry name" value="Nucleotide-bd_a/b_plait_sf"/>
</dbReference>
<dbReference type="Pfam" id="PF00001">
    <property type="entry name" value="7tm_1"/>
    <property type="match status" value="1"/>
</dbReference>
<dbReference type="SMART" id="SM00360">
    <property type="entry name" value="RRM"/>
    <property type="match status" value="1"/>
</dbReference>
<dbReference type="GO" id="GO:0005654">
    <property type="term" value="C:nucleoplasm"/>
    <property type="evidence" value="ECO:0007669"/>
    <property type="project" value="UniProtKB-ARBA"/>
</dbReference>
<reference evidence="20 21" key="1">
    <citation type="submission" date="2018-10" db="EMBL/GenBank/DDBJ databases">
        <title>Genome assembly for a Yunnan-Guizhou Plateau 3E fish, Anabarilius grahami (Regan), and its evolutionary and genetic applications.</title>
        <authorList>
            <person name="Jiang W."/>
        </authorList>
    </citation>
    <scope>NUCLEOTIDE SEQUENCE [LARGE SCALE GENOMIC DNA]</scope>
    <source>
        <strain evidence="20">AG-KIZ</strain>
        <tissue evidence="20">Muscle</tissue>
    </source>
</reference>
<dbReference type="GO" id="GO:0003723">
    <property type="term" value="F:RNA binding"/>
    <property type="evidence" value="ECO:0007669"/>
    <property type="project" value="UniProtKB-UniRule"/>
</dbReference>
<feature type="compositionally biased region" description="Basic and acidic residues" evidence="16">
    <location>
        <begin position="531"/>
        <end position="540"/>
    </location>
</feature>